<reference evidence="1" key="1">
    <citation type="submission" date="2022-11" db="EMBL/GenBank/DDBJ databases">
        <authorList>
            <person name="Morgan W.R."/>
            <person name="Tartar A."/>
        </authorList>
    </citation>
    <scope>NUCLEOTIDE SEQUENCE</scope>
    <source>
        <strain evidence="1">ARSEF 373</strain>
    </source>
</reference>
<organism evidence="1 2">
    <name type="scientific">Lagenidium giganteum</name>
    <dbReference type="NCBI Taxonomy" id="4803"/>
    <lineage>
        <taxon>Eukaryota</taxon>
        <taxon>Sar</taxon>
        <taxon>Stramenopiles</taxon>
        <taxon>Oomycota</taxon>
        <taxon>Peronosporomycetes</taxon>
        <taxon>Pythiales</taxon>
        <taxon>Pythiaceae</taxon>
    </lineage>
</organism>
<evidence type="ECO:0000313" key="2">
    <source>
        <dbReference type="Proteomes" id="UP001146120"/>
    </source>
</evidence>
<protein>
    <submittedName>
        <fullName evidence="1">Uncharacterized protein</fullName>
    </submittedName>
</protein>
<dbReference type="AlphaFoldDB" id="A0AAV2ZNF9"/>
<keyword evidence="2" id="KW-1185">Reference proteome</keyword>
<dbReference type="EMBL" id="DAKRPA010000006">
    <property type="protein sequence ID" value="DBA04700.1"/>
    <property type="molecule type" value="Genomic_DNA"/>
</dbReference>
<name>A0AAV2ZNF9_9STRA</name>
<proteinExistence type="predicted"/>
<comment type="caution">
    <text evidence="1">The sequence shown here is derived from an EMBL/GenBank/DDBJ whole genome shotgun (WGS) entry which is preliminary data.</text>
</comment>
<evidence type="ECO:0000313" key="1">
    <source>
        <dbReference type="EMBL" id="DBA04700.1"/>
    </source>
</evidence>
<reference evidence="1" key="2">
    <citation type="journal article" date="2023" name="Microbiol Resour">
        <title>Decontamination and Annotation of the Draft Genome Sequence of the Oomycete Lagenidium giganteum ARSEF 373.</title>
        <authorList>
            <person name="Morgan W.R."/>
            <person name="Tartar A."/>
        </authorList>
    </citation>
    <scope>NUCLEOTIDE SEQUENCE</scope>
    <source>
        <strain evidence="1">ARSEF 373</strain>
    </source>
</reference>
<accession>A0AAV2ZNF9</accession>
<sequence>MDRLGNDLYSAHAHVLVPILTKVFQAVRMTGITPCPFQQACVVALPKLASPRSGLDFLRRTIWYIGSIIARLYPRYPIELL</sequence>
<gene>
    <name evidence="1" type="ORF">N0F65_012283</name>
</gene>
<dbReference type="Proteomes" id="UP001146120">
    <property type="component" value="Unassembled WGS sequence"/>
</dbReference>